<dbReference type="SUPFAM" id="SSF48230">
    <property type="entry name" value="Chondroitin AC/alginate lyase"/>
    <property type="match status" value="1"/>
</dbReference>
<dbReference type="InterPro" id="IPR008929">
    <property type="entry name" value="Chondroitin_lyas"/>
</dbReference>
<dbReference type="GO" id="GO:0016829">
    <property type="term" value="F:lyase activity"/>
    <property type="evidence" value="ECO:0007669"/>
    <property type="project" value="UniProtKB-KW"/>
</dbReference>
<evidence type="ECO:0000259" key="4">
    <source>
        <dbReference type="Pfam" id="PF02278"/>
    </source>
</evidence>
<dbReference type="CDD" id="cd01083">
    <property type="entry name" value="GAG_Lyase"/>
    <property type="match status" value="1"/>
</dbReference>
<feature type="domain" description="Polysaccharide lyase 8 N-terminal alpha-helical" evidence="6">
    <location>
        <begin position="57"/>
        <end position="350"/>
    </location>
</feature>
<dbReference type="Gene3D" id="1.50.10.100">
    <property type="entry name" value="Chondroitin AC/alginate lyase"/>
    <property type="match status" value="1"/>
</dbReference>
<keyword evidence="8" id="KW-1185">Reference proteome</keyword>
<keyword evidence="3 7" id="KW-0456">Lyase</keyword>
<dbReference type="SUPFAM" id="SSF74650">
    <property type="entry name" value="Galactose mutarotase-like"/>
    <property type="match status" value="1"/>
</dbReference>
<organism evidence="7 8">
    <name type="scientific">Roseateles violae</name>
    <dbReference type="NCBI Taxonomy" id="3058042"/>
    <lineage>
        <taxon>Bacteria</taxon>
        <taxon>Pseudomonadati</taxon>
        <taxon>Pseudomonadota</taxon>
        <taxon>Betaproteobacteria</taxon>
        <taxon>Burkholderiales</taxon>
        <taxon>Sphaerotilaceae</taxon>
        <taxon>Roseateles</taxon>
    </lineage>
</organism>
<dbReference type="Pfam" id="PF02278">
    <property type="entry name" value="Lyase_8"/>
    <property type="match status" value="1"/>
</dbReference>
<dbReference type="SUPFAM" id="SSF49863">
    <property type="entry name" value="Hyaluronate lyase-like, C-terminal domain"/>
    <property type="match status" value="1"/>
</dbReference>
<dbReference type="InterPro" id="IPR011013">
    <property type="entry name" value="Gal_mutarotase_sf_dom"/>
</dbReference>
<dbReference type="InterPro" id="IPR038970">
    <property type="entry name" value="Lyase_8"/>
</dbReference>
<dbReference type="InterPro" id="IPR014718">
    <property type="entry name" value="GH-type_carb-bd"/>
</dbReference>
<name>A0ABT8DLT3_9BURK</name>
<evidence type="ECO:0000256" key="3">
    <source>
        <dbReference type="ARBA" id="ARBA00023239"/>
    </source>
</evidence>
<protein>
    <submittedName>
        <fullName evidence="7">Polysaccharide lyase 8 family protein</fullName>
    </submittedName>
</protein>
<dbReference type="InterPro" id="IPR003159">
    <property type="entry name" value="Lyase_8_central_dom"/>
</dbReference>
<dbReference type="Gene3D" id="2.60.220.10">
    <property type="entry name" value="Polysaccharide lyase family 8-like, C-terminal"/>
    <property type="match status" value="1"/>
</dbReference>
<dbReference type="InterPro" id="IPR004103">
    <property type="entry name" value="Lyase_8_C"/>
</dbReference>
<sequence length="796" mass="86313">MGRPIFDWTRAAAGALALVATLARADEYDELRQRWLSRLTAGPTTVRPDGEARPIDAAQRSWRSMERTVARQALWPELVPTTSGRMTESYRRLRALALAYSRPGSPLYRNAELLRDVIAGLDWLYQHHYNPSGRDFGNWWDWQIGSPLILADIGVLLHAELGEERLARYLAAIDHFVPDPTHKQLADGRLIEETGANRLDKAMVVALRGVLGKRADKIAAGRDAVSQVLQYVDRDDGFYRDGSFIQHHAVPYAGGYGVVALNDMAQLMYLLNGTSWAIRDPQLANVYDWVENSFRPFVFNGIMLDAVSGRKITRRTEDERATGRGVVGAVARLAEVAPPAKAQELRAIVKGWLLREAGPAQPLSPSLQAIASDDSIRPADEPQGVRLFASQDRAQLRGPGFVWQLSLFSDRISAFSSGNGENLRGWWVGMGTAQLYQAGPSPQGDSYWATVDMKRLPGTTTDHSGQGVPKPFTMQPNTSAWVGGAVLGGQVAALGMEFSTAQVTGSRLQGRKSWFLFGDKVLALGSGIATPDKAAVETIVDNRMLDAAHPRLLQVDGKTQPDTIGWTRNLDAARWAHRGGGGFDAGVGYVFPGGAKLTAWREQRQGRWSDVGPGLAPDPANDELLTRQFAGLSIDHGDAPQQASYAYAILPGRSAAQTEAFAKKPSVAVLLNTAEAAVACDAETHATGANVWAPLKAPLRIAGHDWLRADSALALVLRRQGDVLELALADPTQRITQAVHIELGEAVLETLAADPRITVEQTQPTLRLAVRFDGLAGASVVARFKASRLPDPACGG</sequence>
<keyword evidence="2" id="KW-0732">Signal</keyword>
<feature type="domain" description="Polysaccharide lyase family 8 C-terminal" evidence="5">
    <location>
        <begin position="669"/>
        <end position="735"/>
    </location>
</feature>
<dbReference type="Pfam" id="PF02884">
    <property type="entry name" value="Lyase_8_C"/>
    <property type="match status" value="1"/>
</dbReference>
<comment type="caution">
    <text evidence="7">The sequence shown here is derived from an EMBL/GenBank/DDBJ whole genome shotgun (WGS) entry which is preliminary data.</text>
</comment>
<evidence type="ECO:0000259" key="5">
    <source>
        <dbReference type="Pfam" id="PF02884"/>
    </source>
</evidence>
<dbReference type="InterPro" id="IPR012970">
    <property type="entry name" value="Lyase_8_alpha_N"/>
</dbReference>
<evidence type="ECO:0000313" key="8">
    <source>
        <dbReference type="Proteomes" id="UP001228044"/>
    </source>
</evidence>
<accession>A0ABT8DLT3</accession>
<dbReference type="Gene3D" id="2.70.98.10">
    <property type="match status" value="1"/>
</dbReference>
<proteinExistence type="inferred from homology"/>
<dbReference type="RefSeq" id="WP_290357678.1">
    <property type="nucleotide sequence ID" value="NZ_JAUHHC010000001.1"/>
</dbReference>
<dbReference type="PANTHER" id="PTHR38481:SF1">
    <property type="entry name" value="HYALURONATE LYASE"/>
    <property type="match status" value="1"/>
</dbReference>
<dbReference type="Proteomes" id="UP001228044">
    <property type="component" value="Unassembled WGS sequence"/>
</dbReference>
<evidence type="ECO:0000259" key="6">
    <source>
        <dbReference type="Pfam" id="PF08124"/>
    </source>
</evidence>
<evidence type="ECO:0000313" key="7">
    <source>
        <dbReference type="EMBL" id="MDN3919374.1"/>
    </source>
</evidence>
<feature type="domain" description="Polysaccharide lyase family 8 central" evidence="4">
    <location>
        <begin position="386"/>
        <end position="653"/>
    </location>
</feature>
<evidence type="ECO:0000256" key="2">
    <source>
        <dbReference type="ARBA" id="ARBA00022729"/>
    </source>
</evidence>
<dbReference type="PANTHER" id="PTHR38481">
    <property type="entry name" value="HYALURONATE LYASE"/>
    <property type="match status" value="1"/>
</dbReference>
<reference evidence="7 8" key="1">
    <citation type="submission" date="2023-06" db="EMBL/GenBank/DDBJ databases">
        <title>Pelomonas sp. PFR6 16S ribosomal RNA gene Genome sequencing and assembly.</title>
        <authorList>
            <person name="Woo H."/>
        </authorList>
    </citation>
    <scope>NUCLEOTIDE SEQUENCE [LARGE SCALE GENOMIC DNA]</scope>
    <source>
        <strain evidence="7 8">PFR6</strain>
    </source>
</reference>
<dbReference type="InterPro" id="IPR011071">
    <property type="entry name" value="Lyase_8-like_C"/>
</dbReference>
<dbReference type="EMBL" id="JAUHHC010000001">
    <property type="protein sequence ID" value="MDN3919374.1"/>
    <property type="molecule type" value="Genomic_DNA"/>
</dbReference>
<comment type="similarity">
    <text evidence="1">Belongs to the polysaccharide lyase 8 family.</text>
</comment>
<dbReference type="Pfam" id="PF08124">
    <property type="entry name" value="Lyase_8_N"/>
    <property type="match status" value="1"/>
</dbReference>
<gene>
    <name evidence="7" type="ORF">QWJ38_03670</name>
</gene>
<evidence type="ECO:0000256" key="1">
    <source>
        <dbReference type="ARBA" id="ARBA00006699"/>
    </source>
</evidence>